<dbReference type="InterPro" id="IPR003124">
    <property type="entry name" value="WH2_dom"/>
</dbReference>
<name>A0A6J2W9X7_CHACN</name>
<evidence type="ECO:0000256" key="5">
    <source>
        <dbReference type="ARBA" id="ARBA00022737"/>
    </source>
</evidence>
<evidence type="ECO:0000256" key="7">
    <source>
        <dbReference type="ARBA" id="ARBA00055149"/>
    </source>
</evidence>
<dbReference type="Gene3D" id="3.80.10.10">
    <property type="entry name" value="Ribonuclease Inhibitor"/>
    <property type="match status" value="1"/>
</dbReference>
<evidence type="ECO:0000256" key="6">
    <source>
        <dbReference type="ARBA" id="ARBA00023212"/>
    </source>
</evidence>
<dbReference type="PROSITE" id="PS51082">
    <property type="entry name" value="WH2"/>
    <property type="match status" value="1"/>
</dbReference>
<dbReference type="CTD" id="101887017"/>
<feature type="compositionally biased region" description="Basic and acidic residues" evidence="9">
    <location>
        <begin position="72"/>
        <end position="87"/>
    </location>
</feature>
<dbReference type="GO" id="GO:0006936">
    <property type="term" value="P:muscle contraction"/>
    <property type="evidence" value="ECO:0007669"/>
    <property type="project" value="TreeGrafter"/>
</dbReference>
<feature type="compositionally biased region" description="Acidic residues" evidence="9">
    <location>
        <begin position="1"/>
        <end position="24"/>
    </location>
</feature>
<dbReference type="PANTHER" id="PTHR10901:SF5">
    <property type="entry name" value="LEIOMODIN-1"/>
    <property type="match status" value="1"/>
</dbReference>
<dbReference type="InterPro" id="IPR004934">
    <property type="entry name" value="TMOD"/>
</dbReference>
<dbReference type="RefSeq" id="XP_030641063.1">
    <property type="nucleotide sequence ID" value="XM_030785203.1"/>
</dbReference>
<feature type="compositionally biased region" description="Basic and acidic residues" evidence="9">
    <location>
        <begin position="123"/>
        <end position="167"/>
    </location>
</feature>
<dbReference type="OrthoDB" id="2163268at2759"/>
<dbReference type="GO" id="GO:0030239">
    <property type="term" value="P:myofibril assembly"/>
    <property type="evidence" value="ECO:0007669"/>
    <property type="project" value="TreeGrafter"/>
</dbReference>
<keyword evidence="4" id="KW-0597">Phosphoprotein</keyword>
<protein>
    <recommendedName>
        <fullName evidence="8">Leiomodin-1</fullName>
    </recommendedName>
</protein>
<dbReference type="SUPFAM" id="SSF52047">
    <property type="entry name" value="RNI-like"/>
    <property type="match status" value="1"/>
</dbReference>
<feature type="compositionally biased region" description="Basic and acidic residues" evidence="9">
    <location>
        <begin position="682"/>
        <end position="698"/>
    </location>
</feature>
<dbReference type="GO" id="GO:0005523">
    <property type="term" value="F:tropomyosin binding"/>
    <property type="evidence" value="ECO:0007669"/>
    <property type="project" value="InterPro"/>
</dbReference>
<comment type="subcellular location">
    <subcellularLocation>
        <location evidence="2">Cytoplasm</location>
        <location evidence="2">Cytoskeleton</location>
    </subcellularLocation>
    <subcellularLocation>
        <location evidence="1">Cytoplasm</location>
        <location evidence="1">Myofibril</location>
        <location evidence="1">Sarcomere</location>
    </subcellularLocation>
</comment>
<evidence type="ECO:0000256" key="3">
    <source>
        <dbReference type="ARBA" id="ARBA00022490"/>
    </source>
</evidence>
<feature type="domain" description="WH2" evidence="10">
    <location>
        <begin position="697"/>
        <end position="716"/>
    </location>
</feature>
<dbReference type="GO" id="GO:0005865">
    <property type="term" value="C:striated muscle thin filament"/>
    <property type="evidence" value="ECO:0007669"/>
    <property type="project" value="TreeGrafter"/>
</dbReference>
<feature type="compositionally biased region" description="Basic and acidic residues" evidence="9">
    <location>
        <begin position="176"/>
        <end position="197"/>
    </location>
</feature>
<feature type="region of interest" description="Disordered" evidence="9">
    <location>
        <begin position="557"/>
        <end position="705"/>
    </location>
</feature>
<evidence type="ECO:0000256" key="1">
    <source>
        <dbReference type="ARBA" id="ARBA00004204"/>
    </source>
</evidence>
<evidence type="ECO:0000256" key="2">
    <source>
        <dbReference type="ARBA" id="ARBA00004245"/>
    </source>
</evidence>
<dbReference type="GO" id="GO:0051694">
    <property type="term" value="P:pointed-end actin filament capping"/>
    <property type="evidence" value="ECO:0007669"/>
    <property type="project" value="InterPro"/>
</dbReference>
<dbReference type="Proteomes" id="UP000504632">
    <property type="component" value="Chromosome 9"/>
</dbReference>
<feature type="compositionally biased region" description="Acidic residues" evidence="9">
    <location>
        <begin position="360"/>
        <end position="395"/>
    </location>
</feature>
<feature type="compositionally biased region" description="Polar residues" evidence="9">
    <location>
        <begin position="311"/>
        <end position="330"/>
    </location>
</feature>
<comment type="function">
    <text evidence="7">Required for proper contractility of visceral smooth muscle cells. Mediates nucleation of actin filaments.</text>
</comment>
<feature type="region of interest" description="Disordered" evidence="9">
    <location>
        <begin position="72"/>
        <end position="400"/>
    </location>
</feature>
<evidence type="ECO:0000313" key="11">
    <source>
        <dbReference type="Proteomes" id="UP000504632"/>
    </source>
</evidence>
<evidence type="ECO:0000256" key="9">
    <source>
        <dbReference type="SAM" id="MobiDB-lite"/>
    </source>
</evidence>
<reference evidence="12" key="1">
    <citation type="submission" date="2025-08" db="UniProtKB">
        <authorList>
            <consortium name="RefSeq"/>
        </authorList>
    </citation>
    <scope>IDENTIFICATION</scope>
</reference>
<dbReference type="InParanoid" id="A0A6J2W9X7"/>
<keyword evidence="3" id="KW-0963">Cytoplasm</keyword>
<accession>A0A6J2W9X7</accession>
<feature type="compositionally biased region" description="Pro residues" evidence="9">
    <location>
        <begin position="655"/>
        <end position="664"/>
    </location>
</feature>
<dbReference type="Pfam" id="PF03250">
    <property type="entry name" value="Tropomodulin"/>
    <property type="match status" value="1"/>
</dbReference>
<feature type="compositionally biased region" description="Low complexity" evidence="9">
    <location>
        <begin position="566"/>
        <end position="581"/>
    </location>
</feature>
<feature type="compositionally biased region" description="Basic and acidic residues" evidence="9">
    <location>
        <begin position="208"/>
        <end position="230"/>
    </location>
</feature>
<keyword evidence="11" id="KW-1185">Reference proteome</keyword>
<organism evidence="11 12">
    <name type="scientific">Chanos chanos</name>
    <name type="common">Milkfish</name>
    <name type="synonym">Mugil chanos</name>
    <dbReference type="NCBI Taxonomy" id="29144"/>
    <lineage>
        <taxon>Eukaryota</taxon>
        <taxon>Metazoa</taxon>
        <taxon>Chordata</taxon>
        <taxon>Craniata</taxon>
        <taxon>Vertebrata</taxon>
        <taxon>Euteleostomi</taxon>
        <taxon>Actinopterygii</taxon>
        <taxon>Neopterygii</taxon>
        <taxon>Teleostei</taxon>
        <taxon>Ostariophysi</taxon>
        <taxon>Gonorynchiformes</taxon>
        <taxon>Chanidae</taxon>
        <taxon>Chanos</taxon>
    </lineage>
</organism>
<feature type="compositionally biased region" description="Basic and acidic residues" evidence="9">
    <location>
        <begin position="331"/>
        <end position="359"/>
    </location>
</feature>
<evidence type="ECO:0000313" key="12">
    <source>
        <dbReference type="RefSeq" id="XP_030641063.1"/>
    </source>
</evidence>
<proteinExistence type="predicted"/>
<sequence>MSGEDSDIDNLLDTLSPEEVEELEKELTVIDPDPNIPVGLRQRNQTEKVPSRGYNREALLDYCERETKKLIRRELSSEGESKGDGKRQGRLRRMGRSRDKSFSRSNSCENPDKSDQDEEIEKDESLSQMKEDKPDDKDSKEGELKKDNDQRSFSDRFKRSKSRGDEREHDEDGEENLERDMVKQKEEQEERPKKEIGGSKTSELISKLQEKKEDKRETERREEKREDSRTKGLISKLQGQTEKEFSKDKDRKDSSKKMAESTTKSLVSKLEEYKSQIERGKVEERKSLIKDKQVEEPQSRSRNNKKEDLNVSGQGSKNSEGGKTPSQKELTGTEKEKDKNNVRSAEKTPSRLTKSKSEIMEDLDPRDDESVQSDDEEEEDEEEDDYDDEDEDLDSDTGSSMFDDLLEQVRNDDPDLTEVNVNNSDAIKTDTLIQIAEGLRANTHVKTFALANTRADDHVAFAIASTLRNNTSLTGINLDSNHLTGKGIIAIINSLERNATLTELRFHNQRHICGGKTEMEMAKVLRDNTSLLKLGYHFELAGPRMTMTNILSRNMDRQRQRRLQEQRQAQQQTQPAQPSQPSNEDKKNLAKPSKQKPTQQASHMDKKDTPASRFPKARGTQSSISQKASSFEKSSAGSASKVIDKKERLGKLSPGAPPPPPPVAPALDVLSLRKSLMPVSQRKQDDRTAGRGGERSSRDQLLASIRGNNLKTLKKVEVPKLLR</sequence>
<keyword evidence="6" id="KW-0206">Cytoskeleton</keyword>
<evidence type="ECO:0000256" key="4">
    <source>
        <dbReference type="ARBA" id="ARBA00022553"/>
    </source>
</evidence>
<dbReference type="PANTHER" id="PTHR10901">
    <property type="entry name" value="TROPOMODULIN"/>
    <property type="match status" value="1"/>
</dbReference>
<feature type="compositionally biased region" description="Basic and acidic residues" evidence="9">
    <location>
        <begin position="269"/>
        <end position="309"/>
    </location>
</feature>
<dbReference type="GeneID" id="115821375"/>
<evidence type="ECO:0000256" key="8">
    <source>
        <dbReference type="ARBA" id="ARBA00070932"/>
    </source>
</evidence>
<dbReference type="GO" id="GO:0007015">
    <property type="term" value="P:actin filament organization"/>
    <property type="evidence" value="ECO:0007669"/>
    <property type="project" value="TreeGrafter"/>
</dbReference>
<gene>
    <name evidence="12" type="primary">lmod1a</name>
</gene>
<dbReference type="FunFam" id="3.80.10.10:FF:000083">
    <property type="entry name" value="Leiomodin 1"/>
    <property type="match status" value="1"/>
</dbReference>
<feature type="compositionally biased region" description="Low complexity" evidence="9">
    <location>
        <begin position="627"/>
        <end position="641"/>
    </location>
</feature>
<keyword evidence="5" id="KW-0677">Repeat</keyword>
<evidence type="ECO:0000259" key="10">
    <source>
        <dbReference type="PROSITE" id="PS51082"/>
    </source>
</evidence>
<feature type="region of interest" description="Disordered" evidence="9">
    <location>
        <begin position="1"/>
        <end position="57"/>
    </location>
</feature>
<dbReference type="AlphaFoldDB" id="A0A6J2W9X7"/>
<dbReference type="GO" id="GO:0003779">
    <property type="term" value="F:actin binding"/>
    <property type="evidence" value="ECO:0007669"/>
    <property type="project" value="InterPro"/>
</dbReference>
<feature type="compositionally biased region" description="Basic and acidic residues" evidence="9">
    <location>
        <begin position="44"/>
        <end position="57"/>
    </location>
</feature>
<feature type="compositionally biased region" description="Basic and acidic residues" evidence="9">
    <location>
        <begin position="241"/>
        <end position="259"/>
    </location>
</feature>
<dbReference type="InterPro" id="IPR032675">
    <property type="entry name" value="LRR_dom_sf"/>
</dbReference>